<sequence length="106" mass="12356">MTGNPDVSFKFRKEEGTETLAYYSKEDEGELLAQMETEIFHLSGYLRNWFCKLNTDRTRIDNSLPLEQLNPKAQGAKAVNSFFQYQTEILFDSWHRLSSLAQRLLS</sequence>
<proteinExistence type="predicted"/>
<organism evidence="1 2">
    <name type="scientific">Corchorus olitorius</name>
    <dbReference type="NCBI Taxonomy" id="93759"/>
    <lineage>
        <taxon>Eukaryota</taxon>
        <taxon>Viridiplantae</taxon>
        <taxon>Streptophyta</taxon>
        <taxon>Embryophyta</taxon>
        <taxon>Tracheophyta</taxon>
        <taxon>Spermatophyta</taxon>
        <taxon>Magnoliopsida</taxon>
        <taxon>eudicotyledons</taxon>
        <taxon>Gunneridae</taxon>
        <taxon>Pentapetalae</taxon>
        <taxon>rosids</taxon>
        <taxon>malvids</taxon>
        <taxon>Malvales</taxon>
        <taxon>Malvaceae</taxon>
        <taxon>Grewioideae</taxon>
        <taxon>Apeibeae</taxon>
        <taxon>Corchorus</taxon>
    </lineage>
</organism>
<dbReference type="EMBL" id="AWUE01022178">
    <property type="protein sequence ID" value="OMO59382.1"/>
    <property type="molecule type" value="Genomic_DNA"/>
</dbReference>
<reference evidence="2" key="1">
    <citation type="submission" date="2013-09" db="EMBL/GenBank/DDBJ databases">
        <title>Corchorus olitorius genome sequencing.</title>
        <authorList>
            <person name="Alam M."/>
            <person name="Haque M.S."/>
            <person name="Islam M.S."/>
            <person name="Emdad E.M."/>
            <person name="Islam M.M."/>
            <person name="Ahmed B."/>
            <person name="Halim A."/>
            <person name="Hossen Q.M.M."/>
            <person name="Hossain M.Z."/>
            <person name="Ahmed R."/>
            <person name="Khan M.M."/>
            <person name="Islam R."/>
            <person name="Rashid M.M."/>
            <person name="Khan S.A."/>
            <person name="Rahman M.S."/>
            <person name="Alam M."/>
            <person name="Yahiya A.S."/>
            <person name="Khan M.S."/>
            <person name="Azam M.S."/>
            <person name="Haque T."/>
            <person name="Lashkar M.Z.H."/>
            <person name="Akhand A.I."/>
            <person name="Morshed G."/>
            <person name="Roy S."/>
            <person name="Uddin K.S."/>
            <person name="Rabeya T."/>
            <person name="Hossain A.S."/>
            <person name="Chowdhury A."/>
            <person name="Snigdha A.R."/>
            <person name="Mortoza M.S."/>
            <person name="Matin S.A."/>
            <person name="Hoque S.M.E."/>
            <person name="Islam M.K."/>
            <person name="Roy D.K."/>
            <person name="Haider R."/>
            <person name="Moosa M.M."/>
            <person name="Elias S.M."/>
            <person name="Hasan A.M."/>
            <person name="Jahan S."/>
            <person name="Shafiuddin M."/>
            <person name="Mahmood N."/>
            <person name="Shommy N.S."/>
        </authorList>
    </citation>
    <scope>NUCLEOTIDE SEQUENCE [LARGE SCALE GENOMIC DNA]</scope>
    <source>
        <strain evidence="2">cv. O-4</strain>
    </source>
</reference>
<name>A0A1R3GMT8_9ROSI</name>
<protein>
    <submittedName>
        <fullName evidence="1">Uncharacterized protein</fullName>
    </submittedName>
</protein>
<comment type="caution">
    <text evidence="1">The sequence shown here is derived from an EMBL/GenBank/DDBJ whole genome shotgun (WGS) entry which is preliminary data.</text>
</comment>
<accession>A0A1R3GMT8</accession>
<keyword evidence="2" id="KW-1185">Reference proteome</keyword>
<dbReference type="Proteomes" id="UP000187203">
    <property type="component" value="Unassembled WGS sequence"/>
</dbReference>
<evidence type="ECO:0000313" key="1">
    <source>
        <dbReference type="EMBL" id="OMO59382.1"/>
    </source>
</evidence>
<dbReference type="AlphaFoldDB" id="A0A1R3GMT8"/>
<gene>
    <name evidence="1" type="ORF">COLO4_34235</name>
</gene>
<evidence type="ECO:0000313" key="2">
    <source>
        <dbReference type="Proteomes" id="UP000187203"/>
    </source>
</evidence>